<proteinExistence type="predicted"/>
<dbReference type="AlphaFoldDB" id="A0A1H4YHT1"/>
<dbReference type="InterPro" id="IPR047795">
    <property type="entry name" value="Put_SteA-like"/>
</dbReference>
<dbReference type="Proteomes" id="UP000198742">
    <property type="component" value="Unassembled WGS sequence"/>
</dbReference>
<protein>
    <submittedName>
        <fullName evidence="2">Uncharacterized membrane-anchored protein</fullName>
    </submittedName>
</protein>
<evidence type="ECO:0000313" key="2">
    <source>
        <dbReference type="EMBL" id="SED16664.1"/>
    </source>
</evidence>
<dbReference type="EMBL" id="FNRT01000002">
    <property type="protein sequence ID" value="SED16664.1"/>
    <property type="molecule type" value="Genomic_DNA"/>
</dbReference>
<keyword evidence="3" id="KW-1185">Reference proteome</keyword>
<dbReference type="OrthoDB" id="5169996at2"/>
<dbReference type="Pfam" id="PF12555">
    <property type="entry name" value="SteA-like_C"/>
    <property type="match status" value="1"/>
</dbReference>
<evidence type="ECO:0000313" key="3">
    <source>
        <dbReference type="Proteomes" id="UP000198742"/>
    </source>
</evidence>
<dbReference type="RefSeq" id="WP_090971120.1">
    <property type="nucleotide sequence ID" value="NZ_FNRT01000002.1"/>
</dbReference>
<reference evidence="3" key="1">
    <citation type="submission" date="2016-10" db="EMBL/GenBank/DDBJ databases">
        <authorList>
            <person name="Varghese N."/>
            <person name="Submissions S."/>
        </authorList>
    </citation>
    <scope>NUCLEOTIDE SEQUENCE [LARGE SCALE GENOMIC DNA]</scope>
    <source>
        <strain evidence="3">DSM 22017</strain>
    </source>
</reference>
<feature type="domain" description="SteA-like C-terminal" evidence="1">
    <location>
        <begin position="339"/>
        <end position="378"/>
    </location>
</feature>
<sequence length="399" mass="42276">MKFAVRTRPAPALPGVHGTARVHRRTASLIGRLTEGDIAVLDHVDMDRDTAQSIVDAGVVAVVNASPMISGRYANLGPERLVEAGVLVVDGAGPEVLDRVKDGTVLRIEGGVVHAGDTLLATARELTPDVVRTEMGLARNGLTAQLESFTHNSTEFLRREQDLLLHGRGVPRTATEIAGRPVVVAVRSHGWEGELAGIKPFVREQKPVLIAVDRAADALTESRHKPDIVVVTAASDDLPSAAVLRKATDVVVLVEPGAPRSVTESFERLGVRPLRFETTATTEDAALLLASAREASLIVGVGMHATLDEFLDRRRSGLASTFLTRLKLGPDLVDAAALPKLYDGAVRPRHLAGALIAGLVAVAAAISVTPVGQQWVDDLSPRVTSATSHLIDNVEGMLP</sequence>
<dbReference type="InterPro" id="IPR022215">
    <property type="entry name" value="SteA-like_C"/>
</dbReference>
<organism evidence="2 3">
    <name type="scientific">Nocardioides exalbidus</name>
    <dbReference type="NCBI Taxonomy" id="402596"/>
    <lineage>
        <taxon>Bacteria</taxon>
        <taxon>Bacillati</taxon>
        <taxon>Actinomycetota</taxon>
        <taxon>Actinomycetes</taxon>
        <taxon>Propionibacteriales</taxon>
        <taxon>Nocardioidaceae</taxon>
        <taxon>Nocardioides</taxon>
    </lineage>
</organism>
<evidence type="ECO:0000259" key="1">
    <source>
        <dbReference type="Pfam" id="PF12555"/>
    </source>
</evidence>
<accession>A0A1H4YHT1</accession>
<dbReference type="STRING" id="402596.SAMN04489844_3818"/>
<dbReference type="NCBIfam" id="NF040608">
    <property type="entry name" value="division_SteA"/>
    <property type="match status" value="1"/>
</dbReference>
<gene>
    <name evidence="2" type="ORF">SAMN04489844_3818</name>
</gene>
<name>A0A1H4YHT1_9ACTN</name>